<dbReference type="KEGG" id="psic:J4E96_18645"/>
<dbReference type="AlphaFoldDB" id="A0A8A4ZFJ6"/>
<dbReference type="Gene3D" id="3.90.550.10">
    <property type="entry name" value="Spore Coat Polysaccharide Biosynthesis Protein SpsA, Chain A"/>
    <property type="match status" value="1"/>
</dbReference>
<dbReference type="PANTHER" id="PTHR43179">
    <property type="entry name" value="RHAMNOSYLTRANSFERASE WBBL"/>
    <property type="match status" value="1"/>
</dbReference>
<accession>A0A8A4ZFJ6</accession>
<evidence type="ECO:0000256" key="1">
    <source>
        <dbReference type="SAM" id="MobiDB-lite"/>
    </source>
</evidence>
<dbReference type="SUPFAM" id="SSF53448">
    <property type="entry name" value="Nucleotide-diphospho-sugar transferases"/>
    <property type="match status" value="1"/>
</dbReference>
<evidence type="ECO:0000313" key="3">
    <source>
        <dbReference type="EMBL" id="QTE29267.1"/>
    </source>
</evidence>
<dbReference type="PANTHER" id="PTHR43179:SF7">
    <property type="entry name" value="RHAMNOSYLTRANSFERASE WBBL"/>
    <property type="match status" value="1"/>
</dbReference>
<reference evidence="3" key="1">
    <citation type="submission" date="2021-03" db="EMBL/GenBank/DDBJ databases">
        <title>Pengzhenrongella sicca gen. nov., sp. nov., a new member of suborder Micrococcineae isolated from High-Arctic tundra soil.</title>
        <authorList>
            <person name="Peng F."/>
        </authorList>
    </citation>
    <scope>NUCLEOTIDE SEQUENCE</scope>
    <source>
        <strain evidence="3">LRZ-2</strain>
    </source>
</reference>
<sequence>MRRAPAGARSGTGHGTGTSTRSSTTDVDVVIVGYRSRELLGRCLDALTAAAPGLTISRTVADNHSTDGTLEAVAARDDGSRAFDMGWNSGFARANNRAIALGDGRYVLVLNPDTVVRPGALTELVRFADAEPTAGVVAPRLLNADGTAQRTARAFPTPAAAVFGRRSPLTRWFPSNRFSRAFLLEGEHAADAPFAVDWVSGAAMLVPRAVIAEVGGFDEDYFLFWEDADWCRRIRSAGYGVWCVPTAVVVHDEGGSRGHGWSARSIVRFHRGAYLYWRKHHARHPLNPARWAGAVVLTARAVTLILFHQFARRSL</sequence>
<evidence type="ECO:0000259" key="2">
    <source>
        <dbReference type="Pfam" id="PF00535"/>
    </source>
</evidence>
<dbReference type="InterPro" id="IPR029044">
    <property type="entry name" value="Nucleotide-diphossugar_trans"/>
</dbReference>
<proteinExistence type="predicted"/>
<protein>
    <submittedName>
        <fullName evidence="3">Glycosyltransferase family 2 protein</fullName>
    </submittedName>
</protein>
<evidence type="ECO:0000313" key="4">
    <source>
        <dbReference type="Proteomes" id="UP000663937"/>
    </source>
</evidence>
<dbReference type="RefSeq" id="WP_227423537.1">
    <property type="nucleotide sequence ID" value="NZ_CP071868.1"/>
</dbReference>
<dbReference type="CDD" id="cd04186">
    <property type="entry name" value="GT_2_like_c"/>
    <property type="match status" value="1"/>
</dbReference>
<dbReference type="EMBL" id="CP071868">
    <property type="protein sequence ID" value="QTE29267.1"/>
    <property type="molecule type" value="Genomic_DNA"/>
</dbReference>
<gene>
    <name evidence="3" type="ORF">J4E96_18645</name>
</gene>
<organism evidence="3 4">
    <name type="scientific">Pengzhenrongella sicca</name>
    <dbReference type="NCBI Taxonomy" id="2819238"/>
    <lineage>
        <taxon>Bacteria</taxon>
        <taxon>Bacillati</taxon>
        <taxon>Actinomycetota</taxon>
        <taxon>Actinomycetes</taxon>
        <taxon>Micrococcales</taxon>
        <taxon>Pengzhenrongella</taxon>
    </lineage>
</organism>
<keyword evidence="4" id="KW-1185">Reference proteome</keyword>
<feature type="region of interest" description="Disordered" evidence="1">
    <location>
        <begin position="1"/>
        <end position="22"/>
    </location>
</feature>
<dbReference type="InterPro" id="IPR001173">
    <property type="entry name" value="Glyco_trans_2-like"/>
</dbReference>
<feature type="domain" description="Glycosyltransferase 2-like" evidence="2">
    <location>
        <begin position="29"/>
        <end position="154"/>
    </location>
</feature>
<name>A0A8A4ZFJ6_9MICO</name>
<dbReference type="Pfam" id="PF00535">
    <property type="entry name" value="Glycos_transf_2"/>
    <property type="match status" value="1"/>
</dbReference>
<dbReference type="Proteomes" id="UP000663937">
    <property type="component" value="Chromosome"/>
</dbReference>